<dbReference type="EMBL" id="KL367539">
    <property type="protein sequence ID" value="KFD65408.1"/>
    <property type="molecule type" value="Genomic_DNA"/>
</dbReference>
<dbReference type="Proteomes" id="UP000030758">
    <property type="component" value="Unassembled WGS sequence"/>
</dbReference>
<proteinExistence type="predicted"/>
<dbReference type="AlphaFoldDB" id="A0A085N7G2"/>
<organism evidence="2">
    <name type="scientific">Trichuris suis</name>
    <name type="common">pig whipworm</name>
    <dbReference type="NCBI Taxonomy" id="68888"/>
    <lineage>
        <taxon>Eukaryota</taxon>
        <taxon>Metazoa</taxon>
        <taxon>Ecdysozoa</taxon>
        <taxon>Nematoda</taxon>
        <taxon>Enoplea</taxon>
        <taxon>Dorylaimia</taxon>
        <taxon>Trichinellida</taxon>
        <taxon>Trichuridae</taxon>
        <taxon>Trichuris</taxon>
    </lineage>
</organism>
<evidence type="ECO:0000313" key="3">
    <source>
        <dbReference type="Proteomes" id="UP000030764"/>
    </source>
</evidence>
<reference evidence="2 3" key="1">
    <citation type="journal article" date="2014" name="Nat. Genet.">
        <title>Genome and transcriptome of the porcine whipworm Trichuris suis.</title>
        <authorList>
            <person name="Jex A.R."/>
            <person name="Nejsum P."/>
            <person name="Schwarz E.M."/>
            <person name="Hu L."/>
            <person name="Young N.D."/>
            <person name="Hall R.S."/>
            <person name="Korhonen P.K."/>
            <person name="Liao S."/>
            <person name="Thamsborg S."/>
            <person name="Xia J."/>
            <person name="Xu P."/>
            <person name="Wang S."/>
            <person name="Scheerlinck J.P."/>
            <person name="Hofmann A."/>
            <person name="Sternberg P.W."/>
            <person name="Wang J."/>
            <person name="Gasser R.B."/>
        </authorList>
    </citation>
    <scope>NUCLEOTIDE SEQUENCE [LARGE SCALE GENOMIC DNA]</scope>
    <source>
        <strain evidence="2">DCEP-RM93F</strain>
        <strain evidence="1">DCEP-RM93M</strain>
    </source>
</reference>
<keyword evidence="3" id="KW-1185">Reference proteome</keyword>
<accession>A0A085N7G2</accession>
<protein>
    <submittedName>
        <fullName evidence="2">Uncharacterized protein</fullName>
    </submittedName>
</protein>
<evidence type="ECO:0000313" key="1">
    <source>
        <dbReference type="EMBL" id="KFD50384.1"/>
    </source>
</evidence>
<evidence type="ECO:0000313" key="2">
    <source>
        <dbReference type="EMBL" id="KFD65408.1"/>
    </source>
</evidence>
<name>A0A085N7G2_9BILA</name>
<sequence length="125" mass="14413">ICTLPTLLSTISCTGECLLEAIFTAQRNRYRSRSATLMQSTDVQFPLTSNHVRPPLILLNRTRSHFRGFAHTVEFHSVNTCEEELPPGTEQFIREFRIHGPYIPTRMFACVKRRRNMCTKLTSVL</sequence>
<dbReference type="Proteomes" id="UP000030764">
    <property type="component" value="Unassembled WGS sequence"/>
</dbReference>
<dbReference type="EMBL" id="KL363254">
    <property type="protein sequence ID" value="KFD50384.1"/>
    <property type="molecule type" value="Genomic_DNA"/>
</dbReference>
<feature type="non-terminal residue" evidence="2">
    <location>
        <position position="1"/>
    </location>
</feature>
<gene>
    <name evidence="1" type="ORF">M513_08766</name>
    <name evidence="2" type="ORF">M514_08766</name>
</gene>